<dbReference type="CDD" id="cd00090">
    <property type="entry name" value="HTH_ARSR"/>
    <property type="match status" value="1"/>
</dbReference>
<dbReference type="NCBIfam" id="NF033788">
    <property type="entry name" value="HTH_metalloreg"/>
    <property type="match status" value="1"/>
</dbReference>
<proteinExistence type="predicted"/>
<dbReference type="PANTHER" id="PTHR38600:SF2">
    <property type="entry name" value="SLL0088 PROTEIN"/>
    <property type="match status" value="1"/>
</dbReference>
<dbReference type="KEGG" id="scor:J3U87_15275"/>
<dbReference type="Pfam" id="PF12840">
    <property type="entry name" value="HTH_20"/>
    <property type="match status" value="1"/>
</dbReference>
<dbReference type="SMART" id="SM00418">
    <property type="entry name" value="HTH_ARSR"/>
    <property type="match status" value="1"/>
</dbReference>
<organism evidence="2 3">
    <name type="scientific">Sulfidibacter corallicola</name>
    <dbReference type="NCBI Taxonomy" id="2818388"/>
    <lineage>
        <taxon>Bacteria</taxon>
        <taxon>Pseudomonadati</taxon>
        <taxon>Acidobacteriota</taxon>
        <taxon>Holophagae</taxon>
        <taxon>Acanthopleuribacterales</taxon>
        <taxon>Acanthopleuribacteraceae</taxon>
        <taxon>Sulfidibacter</taxon>
    </lineage>
</organism>
<accession>A0A8A4TWE1</accession>
<evidence type="ECO:0000313" key="3">
    <source>
        <dbReference type="Proteomes" id="UP000663929"/>
    </source>
</evidence>
<dbReference type="AlphaFoldDB" id="A0A8A4TWE1"/>
<dbReference type="Proteomes" id="UP000663929">
    <property type="component" value="Chromosome"/>
</dbReference>
<reference evidence="2" key="1">
    <citation type="submission" date="2021-03" db="EMBL/GenBank/DDBJ databases">
        <title>Acanthopleuribacteraceae sp. M133.</title>
        <authorList>
            <person name="Wang G."/>
        </authorList>
    </citation>
    <scope>NUCLEOTIDE SEQUENCE</scope>
    <source>
        <strain evidence="2">M133</strain>
    </source>
</reference>
<dbReference type="EMBL" id="CP071793">
    <property type="protein sequence ID" value="QTD53810.1"/>
    <property type="molecule type" value="Genomic_DNA"/>
</dbReference>
<dbReference type="InterPro" id="IPR036388">
    <property type="entry name" value="WH-like_DNA-bd_sf"/>
</dbReference>
<keyword evidence="3" id="KW-1185">Reference proteome</keyword>
<sequence>MPIHYQTTLDRTFHALGDGTRRQILAILATEGVRSANELRAPFNVAQPTVSKHLKVLERAGLVTREVDGRVHRFRLNAAQLREAEDWLARHRGFWEGALKQLDHFLDEEDE</sequence>
<dbReference type="InterPro" id="IPR036390">
    <property type="entry name" value="WH_DNA-bd_sf"/>
</dbReference>
<dbReference type="Gene3D" id="1.10.10.10">
    <property type="entry name" value="Winged helix-like DNA-binding domain superfamily/Winged helix DNA-binding domain"/>
    <property type="match status" value="1"/>
</dbReference>
<evidence type="ECO:0000313" key="2">
    <source>
        <dbReference type="EMBL" id="QTD53810.1"/>
    </source>
</evidence>
<protein>
    <submittedName>
        <fullName evidence="2">Helix-turn-helix transcriptional regulator</fullName>
    </submittedName>
</protein>
<evidence type="ECO:0000259" key="1">
    <source>
        <dbReference type="PROSITE" id="PS50987"/>
    </source>
</evidence>
<feature type="domain" description="HTH arsR-type" evidence="1">
    <location>
        <begin position="1"/>
        <end position="96"/>
    </location>
</feature>
<dbReference type="PANTHER" id="PTHR38600">
    <property type="entry name" value="TRANSCRIPTIONAL REGULATORY PROTEIN"/>
    <property type="match status" value="1"/>
</dbReference>
<name>A0A8A4TWE1_SULCO</name>
<dbReference type="InterPro" id="IPR001845">
    <property type="entry name" value="HTH_ArsR_DNA-bd_dom"/>
</dbReference>
<dbReference type="PRINTS" id="PR00778">
    <property type="entry name" value="HTHARSR"/>
</dbReference>
<gene>
    <name evidence="2" type="ORF">J3U87_15275</name>
</gene>
<dbReference type="InterPro" id="IPR011991">
    <property type="entry name" value="ArsR-like_HTH"/>
</dbReference>
<dbReference type="GO" id="GO:0003700">
    <property type="term" value="F:DNA-binding transcription factor activity"/>
    <property type="evidence" value="ECO:0007669"/>
    <property type="project" value="InterPro"/>
</dbReference>
<dbReference type="PROSITE" id="PS50987">
    <property type="entry name" value="HTH_ARSR_2"/>
    <property type="match status" value="1"/>
</dbReference>
<dbReference type="SUPFAM" id="SSF46785">
    <property type="entry name" value="Winged helix' DNA-binding domain"/>
    <property type="match status" value="1"/>
</dbReference>
<dbReference type="RefSeq" id="WP_237383910.1">
    <property type="nucleotide sequence ID" value="NZ_CP071793.1"/>
</dbReference>